<accession>A0A078H062</accession>
<dbReference type="PANTHER" id="PTHR47291">
    <property type="entry name" value="PEPTIDE UPSTREAM PROTEIN"/>
    <property type="match status" value="1"/>
</dbReference>
<name>A0A078H062_BRANA</name>
<evidence type="ECO:0000313" key="3">
    <source>
        <dbReference type="Proteomes" id="UP000028999"/>
    </source>
</evidence>
<dbReference type="InterPro" id="IPR057192">
    <property type="entry name" value="DUF7870"/>
</dbReference>
<protein>
    <submittedName>
        <fullName evidence="2">BnaC04g27320D protein</fullName>
    </submittedName>
</protein>
<gene>
    <name evidence="2" type="primary">BnaC04g27320D</name>
    <name evidence="2" type="ORF">GSBRNA2T00046366001</name>
</gene>
<reference evidence="2 3" key="1">
    <citation type="journal article" date="2014" name="Science">
        <title>Plant genetics. Early allopolyploid evolution in the post-Neolithic Brassica napus oilseed genome.</title>
        <authorList>
            <person name="Chalhoub B."/>
            <person name="Denoeud F."/>
            <person name="Liu S."/>
            <person name="Parkin I.A."/>
            <person name="Tang H."/>
            <person name="Wang X."/>
            <person name="Chiquet J."/>
            <person name="Belcram H."/>
            <person name="Tong C."/>
            <person name="Samans B."/>
            <person name="Correa M."/>
            <person name="Da Silva C."/>
            <person name="Just J."/>
            <person name="Falentin C."/>
            <person name="Koh C.S."/>
            <person name="Le Clainche I."/>
            <person name="Bernard M."/>
            <person name="Bento P."/>
            <person name="Noel B."/>
            <person name="Labadie K."/>
            <person name="Alberti A."/>
            <person name="Charles M."/>
            <person name="Arnaud D."/>
            <person name="Guo H."/>
            <person name="Daviaud C."/>
            <person name="Alamery S."/>
            <person name="Jabbari K."/>
            <person name="Zhao M."/>
            <person name="Edger P.P."/>
            <person name="Chelaifa H."/>
            <person name="Tack D."/>
            <person name="Lassalle G."/>
            <person name="Mestiri I."/>
            <person name="Schnel N."/>
            <person name="Le Paslier M.C."/>
            <person name="Fan G."/>
            <person name="Renault V."/>
            <person name="Bayer P.E."/>
            <person name="Golicz A.A."/>
            <person name="Manoli S."/>
            <person name="Lee T.H."/>
            <person name="Thi V.H."/>
            <person name="Chalabi S."/>
            <person name="Hu Q."/>
            <person name="Fan C."/>
            <person name="Tollenaere R."/>
            <person name="Lu Y."/>
            <person name="Battail C."/>
            <person name="Shen J."/>
            <person name="Sidebottom C.H."/>
            <person name="Wang X."/>
            <person name="Canaguier A."/>
            <person name="Chauveau A."/>
            <person name="Berard A."/>
            <person name="Deniot G."/>
            <person name="Guan M."/>
            <person name="Liu Z."/>
            <person name="Sun F."/>
            <person name="Lim Y.P."/>
            <person name="Lyons E."/>
            <person name="Town C.D."/>
            <person name="Bancroft I."/>
            <person name="Wang X."/>
            <person name="Meng J."/>
            <person name="Ma J."/>
            <person name="Pires J.C."/>
            <person name="King G.J."/>
            <person name="Brunel D."/>
            <person name="Delourme R."/>
            <person name="Renard M."/>
            <person name="Aury J.M."/>
            <person name="Adams K.L."/>
            <person name="Batley J."/>
            <person name="Snowdon R.J."/>
            <person name="Tost J."/>
            <person name="Edwards D."/>
            <person name="Zhou Y."/>
            <person name="Hua W."/>
            <person name="Sharpe A.G."/>
            <person name="Paterson A.H."/>
            <person name="Guan C."/>
            <person name="Wincker P."/>
        </authorList>
    </citation>
    <scope>NUCLEOTIDE SEQUENCE [LARGE SCALE GENOMIC DNA]</scope>
    <source>
        <strain evidence="3">cv. Darmor-bzh</strain>
    </source>
</reference>
<dbReference type="Gramene" id="CDY30877">
    <property type="protein sequence ID" value="CDY30877"/>
    <property type="gene ID" value="GSBRNA2T00046366001"/>
</dbReference>
<feature type="domain" description="DUF7870" evidence="1">
    <location>
        <begin position="287"/>
        <end position="355"/>
    </location>
</feature>
<dbReference type="OMA" id="HYDDASF"/>
<feature type="domain" description="DUF7870" evidence="1">
    <location>
        <begin position="393"/>
        <end position="471"/>
    </location>
</feature>
<organism evidence="2 3">
    <name type="scientific">Brassica napus</name>
    <name type="common">Rape</name>
    <dbReference type="NCBI Taxonomy" id="3708"/>
    <lineage>
        <taxon>Eukaryota</taxon>
        <taxon>Viridiplantae</taxon>
        <taxon>Streptophyta</taxon>
        <taxon>Embryophyta</taxon>
        <taxon>Tracheophyta</taxon>
        <taxon>Spermatophyta</taxon>
        <taxon>Magnoliopsida</taxon>
        <taxon>eudicotyledons</taxon>
        <taxon>Gunneridae</taxon>
        <taxon>Pentapetalae</taxon>
        <taxon>rosids</taxon>
        <taxon>malvids</taxon>
        <taxon>Brassicales</taxon>
        <taxon>Brassicaceae</taxon>
        <taxon>Brassiceae</taxon>
        <taxon>Brassica</taxon>
    </lineage>
</organism>
<dbReference type="Pfam" id="PF25276">
    <property type="entry name" value="DUF7870"/>
    <property type="match status" value="2"/>
</dbReference>
<proteinExistence type="predicted"/>
<keyword evidence="3" id="KW-1185">Reference proteome</keyword>
<evidence type="ECO:0000313" key="2">
    <source>
        <dbReference type="EMBL" id="CDY30877.1"/>
    </source>
</evidence>
<dbReference type="STRING" id="3708.A0A078H062"/>
<sequence length="473" mass="52944">MDQMQRREPRRVWLGLQNTIVILVGGNHTSSRSDSCFNCWIPLLFLLAMGVELLKLKLTPTSLRRRVDDCAVNFAFLGPFLFSGNGLLSNSFLKPIWNFIESEKCKKNIDLTTQVVAELKGLNLLRNDAKALCIGRRSVSALLAMNLQGISDARVSHAPPVFAFKHRKFTSELHYDDASFGFVLSMDSETVSVPASLVYEIERVLKPGGTGAMLVGSDSNGLVRSVSPVSSLLKNSSVVHVASLGEQVLVVFRRHGEDSILLDQSHHHELPADCSSLLNNRPYIGLLEPLLEEKRSDFERRIHYLPEFIDVSSRKRLVYIDIGAADHLTPRSNWFFPSYPIDKKAFNSYFVHHNTSILTSYVKSPGVTFIYHPGLAGTGTVATRGEQEDEPFVEDDSFDFLAWFKETASFADFLVLKMNTSEAELKFLAELIKTGAICSVDELFLHCSGYGDCTSVIKSLRSNGVFVHQWWED</sequence>
<dbReference type="EMBL" id="LK032262">
    <property type="protein sequence ID" value="CDY30877.1"/>
    <property type="molecule type" value="Genomic_DNA"/>
</dbReference>
<dbReference type="PANTHER" id="PTHR47291:SF1">
    <property type="entry name" value="PEPTIDE UPSTREAM PROTEIN"/>
    <property type="match status" value="1"/>
</dbReference>
<dbReference type="Proteomes" id="UP000028999">
    <property type="component" value="Unassembled WGS sequence"/>
</dbReference>
<evidence type="ECO:0000259" key="1">
    <source>
        <dbReference type="Pfam" id="PF25276"/>
    </source>
</evidence>
<dbReference type="PaxDb" id="3708-A0A078H062"/>
<dbReference type="AlphaFoldDB" id="A0A078H062"/>